<dbReference type="AlphaFoldDB" id="A0A9X0ADP9"/>
<sequence length="121" mass="13972">MAPKEIILGLTKSISQTRNRIGLALIVGVLWISPYIWFIVPHRMYYIKWVITRNQQPNIAKQFQSLPTAHRAESKNLADQASTYNFIQTIHELQLSYTKHIAKGSNLDLRFTKFCLQGSLQ</sequence>
<protein>
    <submittedName>
        <fullName evidence="2">Uncharacterized protein</fullName>
    </submittedName>
</protein>
<keyword evidence="1" id="KW-0812">Transmembrane</keyword>
<evidence type="ECO:0000313" key="2">
    <source>
        <dbReference type="EMBL" id="KAJ8060935.1"/>
    </source>
</evidence>
<accession>A0A9X0ADP9</accession>
<dbReference type="EMBL" id="JAPEIS010000012">
    <property type="protein sequence ID" value="KAJ8060935.1"/>
    <property type="molecule type" value="Genomic_DNA"/>
</dbReference>
<feature type="transmembrane region" description="Helical" evidence="1">
    <location>
        <begin position="21"/>
        <end position="40"/>
    </location>
</feature>
<comment type="caution">
    <text evidence="2">The sequence shown here is derived from an EMBL/GenBank/DDBJ whole genome shotgun (WGS) entry which is preliminary data.</text>
</comment>
<reference evidence="2" key="1">
    <citation type="submission" date="2022-11" db="EMBL/GenBank/DDBJ databases">
        <title>Genome Resource of Sclerotinia nivalis Strain SnTB1, a Plant Pathogen Isolated from American Ginseng.</title>
        <authorList>
            <person name="Fan S."/>
        </authorList>
    </citation>
    <scope>NUCLEOTIDE SEQUENCE</scope>
    <source>
        <strain evidence="2">SnTB1</strain>
    </source>
</reference>
<evidence type="ECO:0000313" key="3">
    <source>
        <dbReference type="Proteomes" id="UP001152300"/>
    </source>
</evidence>
<keyword evidence="3" id="KW-1185">Reference proteome</keyword>
<evidence type="ECO:0000256" key="1">
    <source>
        <dbReference type="SAM" id="Phobius"/>
    </source>
</evidence>
<keyword evidence="1" id="KW-1133">Transmembrane helix</keyword>
<dbReference type="Proteomes" id="UP001152300">
    <property type="component" value="Unassembled WGS sequence"/>
</dbReference>
<proteinExistence type="predicted"/>
<organism evidence="2 3">
    <name type="scientific">Sclerotinia nivalis</name>
    <dbReference type="NCBI Taxonomy" id="352851"/>
    <lineage>
        <taxon>Eukaryota</taxon>
        <taxon>Fungi</taxon>
        <taxon>Dikarya</taxon>
        <taxon>Ascomycota</taxon>
        <taxon>Pezizomycotina</taxon>
        <taxon>Leotiomycetes</taxon>
        <taxon>Helotiales</taxon>
        <taxon>Sclerotiniaceae</taxon>
        <taxon>Sclerotinia</taxon>
    </lineage>
</organism>
<keyword evidence="1" id="KW-0472">Membrane</keyword>
<gene>
    <name evidence="2" type="ORF">OCU04_010015</name>
</gene>
<name>A0A9X0ADP9_9HELO</name>